<accession>A0ABW8NP23</accession>
<evidence type="ECO:0000256" key="1">
    <source>
        <dbReference type="SAM" id="MobiDB-lite"/>
    </source>
</evidence>
<proteinExistence type="predicted"/>
<protein>
    <submittedName>
        <fullName evidence="2">DUF4194 domain-containing protein</fullName>
    </submittedName>
</protein>
<feature type="region of interest" description="Disordered" evidence="1">
    <location>
        <begin position="1"/>
        <end position="35"/>
    </location>
</feature>
<organism evidence="2 3">
    <name type="scientific">Oceanobacter antarcticus</name>
    <dbReference type="NCBI Taxonomy" id="3133425"/>
    <lineage>
        <taxon>Bacteria</taxon>
        <taxon>Pseudomonadati</taxon>
        <taxon>Pseudomonadota</taxon>
        <taxon>Gammaproteobacteria</taxon>
        <taxon>Oceanospirillales</taxon>
        <taxon>Oceanospirillaceae</taxon>
        <taxon>Oceanobacter</taxon>
    </lineage>
</organism>
<dbReference type="InterPro" id="IPR025449">
    <property type="entry name" value="JetB"/>
</dbReference>
<dbReference type="Pfam" id="PF13835">
    <property type="entry name" value="DUF4194"/>
    <property type="match status" value="1"/>
</dbReference>
<feature type="compositionally biased region" description="Basic and acidic residues" evidence="1">
    <location>
        <begin position="15"/>
        <end position="28"/>
    </location>
</feature>
<gene>
    <name evidence="2" type="ORF">WG929_20320</name>
</gene>
<dbReference type="EMBL" id="JBBKTX010000042">
    <property type="protein sequence ID" value="MFK4754751.1"/>
    <property type="molecule type" value="Genomic_DNA"/>
</dbReference>
<sequence length="247" mass="27193">MTSIFDEPTAQPPEKPPHLSEKSSENNHAEGSIPQVIAPDVGVAGVGRTDRRLRDTAQQLLNTGLLEQTLKPNVYRVAVVNLEAINAILEPLDLQAQVDDIRGLVFLKVVAAEKTEEQDDWSHPLVRKQRLTLEQSLLVAILRQYFVNYEQDSGVGAADAVVAIDELVPQLQLYLGDSGSESKERNRMITLLDQLKGHGLVTAPDSHDRVTIRPVIAHLANPENLQALLNGLREQADGQPDDSAREE</sequence>
<evidence type="ECO:0000313" key="3">
    <source>
        <dbReference type="Proteomes" id="UP001620597"/>
    </source>
</evidence>
<dbReference type="Proteomes" id="UP001620597">
    <property type="component" value="Unassembled WGS sequence"/>
</dbReference>
<reference evidence="2 3" key="1">
    <citation type="submission" date="2024-03" db="EMBL/GenBank/DDBJ databases">
        <title>High-quality draft genome sequence of Oceanobacter sp. wDCs-4.</title>
        <authorList>
            <person name="Dong C."/>
        </authorList>
    </citation>
    <scope>NUCLEOTIDE SEQUENCE [LARGE SCALE GENOMIC DNA]</scope>
    <source>
        <strain evidence="3">wDCs-4</strain>
    </source>
</reference>
<keyword evidence="3" id="KW-1185">Reference proteome</keyword>
<comment type="caution">
    <text evidence="2">The sequence shown here is derived from an EMBL/GenBank/DDBJ whole genome shotgun (WGS) entry which is preliminary data.</text>
</comment>
<dbReference type="RefSeq" id="WP_416207536.1">
    <property type="nucleotide sequence ID" value="NZ_JBBKTX010000042.1"/>
</dbReference>
<evidence type="ECO:0000313" key="2">
    <source>
        <dbReference type="EMBL" id="MFK4754751.1"/>
    </source>
</evidence>
<name>A0ABW8NP23_9GAMM</name>